<protein>
    <recommendedName>
        <fullName evidence="5">Probable membrane transporter protein</fullName>
    </recommendedName>
</protein>
<dbReference type="AlphaFoldDB" id="A0A934RT82"/>
<dbReference type="GO" id="GO:0005886">
    <property type="term" value="C:plasma membrane"/>
    <property type="evidence" value="ECO:0007669"/>
    <property type="project" value="UniProtKB-SubCell"/>
</dbReference>
<comment type="subcellular location">
    <subcellularLocation>
        <location evidence="5">Cell membrane</location>
        <topology evidence="5">Multi-pass membrane protein</topology>
    </subcellularLocation>
    <subcellularLocation>
        <location evidence="1">Membrane</location>
        <topology evidence="1">Multi-pass membrane protein</topology>
    </subcellularLocation>
</comment>
<dbReference type="InterPro" id="IPR002781">
    <property type="entry name" value="TM_pro_TauE-like"/>
</dbReference>
<feature type="transmembrane region" description="Helical" evidence="5">
    <location>
        <begin position="102"/>
        <end position="122"/>
    </location>
</feature>
<dbReference type="Proteomes" id="UP000604083">
    <property type="component" value="Unassembled WGS sequence"/>
</dbReference>
<dbReference type="InterPro" id="IPR051598">
    <property type="entry name" value="TSUP/Inactive_protease-like"/>
</dbReference>
<evidence type="ECO:0000313" key="7">
    <source>
        <dbReference type="Proteomes" id="UP000604083"/>
    </source>
</evidence>
<evidence type="ECO:0000256" key="1">
    <source>
        <dbReference type="ARBA" id="ARBA00004141"/>
    </source>
</evidence>
<dbReference type="Pfam" id="PF01925">
    <property type="entry name" value="TauE"/>
    <property type="match status" value="1"/>
</dbReference>
<name>A0A934RT82_9BACT</name>
<sequence length="246" mass="25931">MSVLASLRAVPLLLALFFLIALLYSSVGFGGGSSYTAVLAWQGESPEVIRLVSLTCNLVVVLIGGWASLRAGQVRARLLGPLLASSIPGVWLGAHWEISERAFFLVLGLALAVAGGLLLGRFAEREEKARSPWLLLPLGLGLGFLAGLTGIGGGIYLVPVLHLLAVGRAREVAAVGTWFILVNSAVGLLALAPEADWSRPGWFPLVVAVGGLVGARLLQGVFAPHLIRRWTGCLILVVAGRLLFFQ</sequence>
<dbReference type="PANTHER" id="PTHR43701:SF5">
    <property type="entry name" value="MEMBRANE TRANSPORTER PROTEIN-RELATED"/>
    <property type="match status" value="1"/>
</dbReference>
<comment type="similarity">
    <text evidence="5">Belongs to the 4-toluene sulfonate uptake permease (TSUP) (TC 2.A.102) family.</text>
</comment>
<dbReference type="RefSeq" id="WP_377174411.1">
    <property type="nucleotide sequence ID" value="NZ_JBHUJA010000032.1"/>
</dbReference>
<gene>
    <name evidence="6" type="ORF">JIN78_11180</name>
</gene>
<evidence type="ECO:0000313" key="6">
    <source>
        <dbReference type="EMBL" id="MBK1834624.1"/>
    </source>
</evidence>
<evidence type="ECO:0000256" key="3">
    <source>
        <dbReference type="ARBA" id="ARBA00022989"/>
    </source>
</evidence>
<accession>A0A934RT82</accession>
<evidence type="ECO:0000256" key="4">
    <source>
        <dbReference type="ARBA" id="ARBA00023136"/>
    </source>
</evidence>
<dbReference type="PANTHER" id="PTHR43701">
    <property type="entry name" value="MEMBRANE TRANSPORTER PROTEIN MJ0441-RELATED"/>
    <property type="match status" value="1"/>
</dbReference>
<keyword evidence="2 5" id="KW-0812">Transmembrane</keyword>
<comment type="caution">
    <text evidence="6">The sequence shown here is derived from an EMBL/GenBank/DDBJ whole genome shotgun (WGS) entry which is preliminary data.</text>
</comment>
<reference evidence="6" key="1">
    <citation type="submission" date="2021-01" db="EMBL/GenBank/DDBJ databases">
        <title>Modified the classification status of verrucomicrobia.</title>
        <authorList>
            <person name="Feng X."/>
        </authorList>
    </citation>
    <scope>NUCLEOTIDE SEQUENCE</scope>
    <source>
        <strain evidence="6">KCTC 12986</strain>
    </source>
</reference>
<dbReference type="EMBL" id="JAENIO010000028">
    <property type="protein sequence ID" value="MBK1834624.1"/>
    <property type="molecule type" value="Genomic_DNA"/>
</dbReference>
<feature type="transmembrane region" description="Helical" evidence="5">
    <location>
        <begin position="78"/>
        <end position="96"/>
    </location>
</feature>
<evidence type="ECO:0000256" key="5">
    <source>
        <dbReference type="RuleBase" id="RU363041"/>
    </source>
</evidence>
<feature type="transmembrane region" description="Helical" evidence="5">
    <location>
        <begin position="48"/>
        <end position="66"/>
    </location>
</feature>
<feature type="transmembrane region" description="Helical" evidence="5">
    <location>
        <begin position="172"/>
        <end position="191"/>
    </location>
</feature>
<proteinExistence type="inferred from homology"/>
<keyword evidence="4 5" id="KW-0472">Membrane</keyword>
<feature type="transmembrane region" description="Helical" evidence="5">
    <location>
        <begin position="203"/>
        <end position="221"/>
    </location>
</feature>
<feature type="transmembrane region" description="Helical" evidence="5">
    <location>
        <begin position="134"/>
        <end position="160"/>
    </location>
</feature>
<keyword evidence="7" id="KW-1185">Reference proteome</keyword>
<organism evidence="6 7">
    <name type="scientific">Roseibacillus ishigakijimensis</name>
    <dbReference type="NCBI Taxonomy" id="454146"/>
    <lineage>
        <taxon>Bacteria</taxon>
        <taxon>Pseudomonadati</taxon>
        <taxon>Verrucomicrobiota</taxon>
        <taxon>Verrucomicrobiia</taxon>
        <taxon>Verrucomicrobiales</taxon>
        <taxon>Verrucomicrobiaceae</taxon>
        <taxon>Roseibacillus</taxon>
    </lineage>
</organism>
<keyword evidence="5" id="KW-1003">Cell membrane</keyword>
<keyword evidence="3 5" id="KW-1133">Transmembrane helix</keyword>
<evidence type="ECO:0000256" key="2">
    <source>
        <dbReference type="ARBA" id="ARBA00022692"/>
    </source>
</evidence>
<feature type="transmembrane region" description="Helical" evidence="5">
    <location>
        <begin position="227"/>
        <end position="244"/>
    </location>
</feature>